<dbReference type="FunFam" id="2.30.29.30:FF:000425">
    <property type="entry name" value="mRNA-decapping enzyme 1B"/>
    <property type="match status" value="1"/>
</dbReference>
<dbReference type="GO" id="GO:0008047">
    <property type="term" value="F:enzyme activator activity"/>
    <property type="evidence" value="ECO:0007669"/>
    <property type="project" value="InterPro"/>
</dbReference>
<keyword evidence="6" id="KW-1185">Reference proteome</keyword>
<proteinExistence type="inferred from homology"/>
<organism evidence="5 6">
    <name type="scientific">Glossina palpalis gambiensis</name>
    <dbReference type="NCBI Taxonomy" id="67801"/>
    <lineage>
        <taxon>Eukaryota</taxon>
        <taxon>Metazoa</taxon>
        <taxon>Ecdysozoa</taxon>
        <taxon>Arthropoda</taxon>
        <taxon>Hexapoda</taxon>
        <taxon>Insecta</taxon>
        <taxon>Pterygota</taxon>
        <taxon>Neoptera</taxon>
        <taxon>Endopterygota</taxon>
        <taxon>Diptera</taxon>
        <taxon>Brachycera</taxon>
        <taxon>Muscomorpha</taxon>
        <taxon>Hippoboscoidea</taxon>
        <taxon>Glossinidae</taxon>
        <taxon>Glossina</taxon>
    </lineage>
</organism>
<dbReference type="GO" id="GO:0031087">
    <property type="term" value="P:deadenylation-independent decapping of nuclear-transcribed mRNA"/>
    <property type="evidence" value="ECO:0007669"/>
    <property type="project" value="TreeGrafter"/>
</dbReference>
<reference evidence="5" key="2">
    <citation type="submission" date="2020-05" db="UniProtKB">
        <authorList>
            <consortium name="EnsemblMetazoa"/>
        </authorList>
    </citation>
    <scope>IDENTIFICATION</scope>
    <source>
        <strain evidence="5">IAEA</strain>
    </source>
</reference>
<reference evidence="6" key="1">
    <citation type="submission" date="2015-01" db="EMBL/GenBank/DDBJ databases">
        <authorList>
            <person name="Aksoy S."/>
            <person name="Warren W."/>
            <person name="Wilson R.K."/>
        </authorList>
    </citation>
    <scope>NUCLEOTIDE SEQUENCE [LARGE SCALE GENOMIC DNA]</scope>
    <source>
        <strain evidence="6">IAEA</strain>
    </source>
</reference>
<dbReference type="EMBL" id="JXJN01014862">
    <property type="status" value="NOT_ANNOTATED_CDS"/>
    <property type="molecule type" value="Genomic_DNA"/>
</dbReference>
<dbReference type="SUPFAM" id="SSF50729">
    <property type="entry name" value="PH domain-like"/>
    <property type="match status" value="1"/>
</dbReference>
<evidence type="ECO:0000256" key="1">
    <source>
        <dbReference type="ARBA" id="ARBA00004496"/>
    </source>
</evidence>
<evidence type="ECO:0000256" key="2">
    <source>
        <dbReference type="ARBA" id="ARBA00008778"/>
    </source>
</evidence>
<dbReference type="Pfam" id="PF06058">
    <property type="entry name" value="DCP1"/>
    <property type="match status" value="1"/>
</dbReference>
<dbReference type="PANTHER" id="PTHR16290">
    <property type="entry name" value="TRANSCRIPTION FACTOR SMIF DECAPPING ENZYME DCP1"/>
    <property type="match status" value="1"/>
</dbReference>
<dbReference type="GO" id="GO:0006397">
    <property type="term" value="P:mRNA processing"/>
    <property type="evidence" value="ECO:0007669"/>
    <property type="project" value="UniProtKB-KW"/>
</dbReference>
<keyword evidence="3" id="KW-0963">Cytoplasm</keyword>
<accession>A0A1B0BI92</accession>
<dbReference type="AlphaFoldDB" id="A0A1B0BI92"/>
<protein>
    <recommendedName>
        <fullName evidence="7">mRNA-decapping enzyme C-terminal domain-containing protein</fullName>
    </recommendedName>
</protein>
<keyword evidence="4" id="KW-0507">mRNA processing</keyword>
<dbReference type="InterPro" id="IPR011993">
    <property type="entry name" value="PH-like_dom_sf"/>
</dbReference>
<dbReference type="VEuPathDB" id="VectorBase:GPPI031018"/>
<dbReference type="PANTHER" id="PTHR16290:SF0">
    <property type="entry name" value="DECAPPING PROTEIN 1, ISOFORM A"/>
    <property type="match status" value="1"/>
</dbReference>
<evidence type="ECO:0008006" key="7">
    <source>
        <dbReference type="Google" id="ProtNLM"/>
    </source>
</evidence>
<evidence type="ECO:0000256" key="4">
    <source>
        <dbReference type="ARBA" id="ARBA00022664"/>
    </source>
</evidence>
<dbReference type="EnsemblMetazoa" id="GPPI031018-RA">
    <property type="protein sequence ID" value="GPPI031018-PA"/>
    <property type="gene ID" value="GPPI031018"/>
</dbReference>
<dbReference type="Gene3D" id="2.30.29.30">
    <property type="entry name" value="Pleckstrin-homology domain (PH domain)/Phosphotyrosine-binding domain (PTB)"/>
    <property type="match status" value="1"/>
</dbReference>
<dbReference type="CDD" id="cd09804">
    <property type="entry name" value="Dcp1"/>
    <property type="match status" value="1"/>
</dbReference>
<comment type="subcellular location">
    <subcellularLocation>
        <location evidence="1">Cytoplasm</location>
    </subcellularLocation>
</comment>
<name>A0A1B0BI92_9MUSC</name>
<evidence type="ECO:0000256" key="3">
    <source>
        <dbReference type="ARBA" id="ARBA00022490"/>
    </source>
</evidence>
<dbReference type="Proteomes" id="UP000092460">
    <property type="component" value="Unassembled WGS sequence"/>
</dbReference>
<dbReference type="GO" id="GO:0003729">
    <property type="term" value="F:mRNA binding"/>
    <property type="evidence" value="ECO:0007669"/>
    <property type="project" value="TreeGrafter"/>
</dbReference>
<evidence type="ECO:0000313" key="5">
    <source>
        <dbReference type="EnsemblMetazoa" id="GPPI031018-PA"/>
    </source>
</evidence>
<dbReference type="GO" id="GO:0000290">
    <property type="term" value="P:deadenylation-dependent decapping of nuclear-transcribed mRNA"/>
    <property type="evidence" value="ECO:0007669"/>
    <property type="project" value="InterPro"/>
</dbReference>
<sequence length="125" mass="14698">MADKSKTRMNLAAIKKVDPYAKDIVDTSSHVAFYIFNSEQNEWEKTDVEGAFFIYSRNAQPFHSIFINNRLNTTSFVEPITNHLELQAQAPFLLYRNERSRIRGFWFYNSLECERIILLCSLLTH</sequence>
<evidence type="ECO:0000313" key="6">
    <source>
        <dbReference type="Proteomes" id="UP000092460"/>
    </source>
</evidence>
<dbReference type="InterPro" id="IPR010334">
    <property type="entry name" value="Dcp1"/>
</dbReference>
<dbReference type="STRING" id="67801.A0A1B0BI92"/>
<dbReference type="GO" id="GO:0000932">
    <property type="term" value="C:P-body"/>
    <property type="evidence" value="ECO:0007669"/>
    <property type="project" value="TreeGrafter"/>
</dbReference>
<comment type="similarity">
    <text evidence="2">Belongs to the DCP1 family.</text>
</comment>